<sequence>MPAPSLKDMALRAVKKNIKEVEDLGSLPYTLCAPIIDAIVDPAHLLKLQENSPHIAEYTVAKWKEFLLRDVPSWSRNKVYPAKPELWSKVYYDEKKRATEEAEGMLRDGYASIAAKRTQQRIHYVPELILPSTKNSKVNKRIPARSAITNAVMKDVAKARLLRPPPRIKPPLRHDGVAPAYSSKVKAVSDSIIGKKVKEAKQSPIAPGRGGRTASPTEDDPLGLWGPPTTTPTKPIPPMPQKVTAQSPIRASVPQIPASPVSRLSPIESPATPTEKGPVRVLKRPPASITRGAKRTRFS</sequence>
<dbReference type="GO" id="GO:0070449">
    <property type="term" value="C:elongin complex"/>
    <property type="evidence" value="ECO:0007669"/>
    <property type="project" value="InterPro"/>
</dbReference>
<evidence type="ECO:0000256" key="1">
    <source>
        <dbReference type="SAM" id="MobiDB-lite"/>
    </source>
</evidence>
<evidence type="ECO:0008006" key="4">
    <source>
        <dbReference type="Google" id="ProtNLM"/>
    </source>
</evidence>
<name>A0A6H0XUX2_9PEZI</name>
<dbReference type="AlphaFoldDB" id="A0A6H0XUX2"/>
<organism evidence="2 3">
    <name type="scientific">Peltaster fructicola</name>
    <dbReference type="NCBI Taxonomy" id="286661"/>
    <lineage>
        <taxon>Eukaryota</taxon>
        <taxon>Fungi</taxon>
        <taxon>Dikarya</taxon>
        <taxon>Ascomycota</taxon>
        <taxon>Pezizomycotina</taxon>
        <taxon>Dothideomycetes</taxon>
        <taxon>Dothideomycetes incertae sedis</taxon>
        <taxon>Peltaster</taxon>
    </lineage>
</organism>
<dbReference type="PANTHER" id="PTHR15141">
    <property type="entry name" value="TRANSCRIPTION ELONGATION FACTOR B POLYPEPTIDE 3"/>
    <property type="match status" value="1"/>
</dbReference>
<dbReference type="EMBL" id="CP051141">
    <property type="protein sequence ID" value="QIW98556.1"/>
    <property type="molecule type" value="Genomic_DNA"/>
</dbReference>
<evidence type="ECO:0000313" key="2">
    <source>
        <dbReference type="EMBL" id="QIW98556.1"/>
    </source>
</evidence>
<reference evidence="2 3" key="1">
    <citation type="journal article" date="2016" name="Sci. Rep.">
        <title>Peltaster fructicola genome reveals evolution from an invasive phytopathogen to an ectophytic parasite.</title>
        <authorList>
            <person name="Xu C."/>
            <person name="Chen H."/>
            <person name="Gleason M.L."/>
            <person name="Xu J.R."/>
            <person name="Liu H."/>
            <person name="Zhang R."/>
            <person name="Sun G."/>
        </authorList>
    </citation>
    <scope>NUCLEOTIDE SEQUENCE [LARGE SCALE GENOMIC DNA]</scope>
    <source>
        <strain evidence="2 3">LNHT1506</strain>
    </source>
</reference>
<dbReference type="InterPro" id="IPR051870">
    <property type="entry name" value="Elongin-A_domain"/>
</dbReference>
<dbReference type="Proteomes" id="UP000503462">
    <property type="component" value="Chromosome 3"/>
</dbReference>
<dbReference type="OrthoDB" id="21513at2759"/>
<dbReference type="GO" id="GO:0006368">
    <property type="term" value="P:transcription elongation by RNA polymerase II"/>
    <property type="evidence" value="ECO:0007669"/>
    <property type="project" value="InterPro"/>
</dbReference>
<accession>A0A6H0XUX2</accession>
<dbReference type="Gene3D" id="6.10.250.3180">
    <property type="match status" value="1"/>
</dbReference>
<evidence type="ECO:0000313" key="3">
    <source>
        <dbReference type="Proteomes" id="UP000503462"/>
    </source>
</evidence>
<proteinExistence type="predicted"/>
<protein>
    <recommendedName>
        <fullName evidence="4">Elongin-A</fullName>
    </recommendedName>
</protein>
<dbReference type="InterPro" id="IPR010684">
    <property type="entry name" value="RNA_pol_II_trans_fac_SIII_A"/>
</dbReference>
<keyword evidence="3" id="KW-1185">Reference proteome</keyword>
<dbReference type="PANTHER" id="PTHR15141:SF76">
    <property type="entry name" value="TRANSCRIPTION ELONGATION FACTOR B POLYPEPTIDE 3"/>
    <property type="match status" value="1"/>
</dbReference>
<gene>
    <name evidence="2" type="ORF">AMS68_004074</name>
</gene>
<dbReference type="Pfam" id="PF06881">
    <property type="entry name" value="Elongin_A"/>
    <property type="match status" value="1"/>
</dbReference>
<feature type="region of interest" description="Disordered" evidence="1">
    <location>
        <begin position="198"/>
        <end position="299"/>
    </location>
</feature>